<dbReference type="SUPFAM" id="SSF82895">
    <property type="entry name" value="TSP-1 type 1 repeat"/>
    <property type="match status" value="1"/>
</dbReference>
<dbReference type="InterPro" id="IPR052065">
    <property type="entry name" value="Compl_asym_regulator"/>
</dbReference>
<dbReference type="EMBL" id="OC324298">
    <property type="protein sequence ID" value="CAD7414067.1"/>
    <property type="molecule type" value="Genomic_DNA"/>
</dbReference>
<dbReference type="Pfam" id="PF00090">
    <property type="entry name" value="TSP_1"/>
    <property type="match status" value="1"/>
</dbReference>
<gene>
    <name evidence="3" type="ORF">TCEB3V08_LOCUS11978</name>
</gene>
<keyword evidence="1" id="KW-0677">Repeat</keyword>
<dbReference type="InterPro" id="IPR036383">
    <property type="entry name" value="TSP1_rpt_sf"/>
</dbReference>
<proteinExistence type="predicted"/>
<evidence type="ECO:0000313" key="3">
    <source>
        <dbReference type="EMBL" id="CAD7414067.1"/>
    </source>
</evidence>
<dbReference type="InterPro" id="IPR000884">
    <property type="entry name" value="TSP1_rpt"/>
</dbReference>
<keyword evidence="2" id="KW-1015">Disulfide bond</keyword>
<dbReference type="SMART" id="SM00209">
    <property type="entry name" value="TSP1"/>
    <property type="match status" value="1"/>
</dbReference>
<dbReference type="Gene3D" id="2.20.100.10">
    <property type="entry name" value="Thrombospondin type-1 (TSP1) repeat"/>
    <property type="match status" value="1"/>
</dbReference>
<dbReference type="PANTHER" id="PTHR22906">
    <property type="entry name" value="PROPERDIN"/>
    <property type="match status" value="1"/>
</dbReference>
<organism evidence="3">
    <name type="scientific">Timema cristinae</name>
    <name type="common">Walking stick</name>
    <dbReference type="NCBI Taxonomy" id="61476"/>
    <lineage>
        <taxon>Eukaryota</taxon>
        <taxon>Metazoa</taxon>
        <taxon>Ecdysozoa</taxon>
        <taxon>Arthropoda</taxon>
        <taxon>Hexapoda</taxon>
        <taxon>Insecta</taxon>
        <taxon>Pterygota</taxon>
        <taxon>Neoptera</taxon>
        <taxon>Polyneoptera</taxon>
        <taxon>Phasmatodea</taxon>
        <taxon>Timematodea</taxon>
        <taxon>Timematoidea</taxon>
        <taxon>Timematidae</taxon>
        <taxon>Timema</taxon>
    </lineage>
</organism>
<reference evidence="3" key="1">
    <citation type="submission" date="2020-11" db="EMBL/GenBank/DDBJ databases">
        <authorList>
            <person name="Tran Van P."/>
        </authorList>
    </citation>
    <scope>NUCLEOTIDE SEQUENCE</scope>
</reference>
<accession>A0A7R9DG07</accession>
<protein>
    <submittedName>
        <fullName evidence="3">Uncharacterized protein</fullName>
    </submittedName>
</protein>
<dbReference type="PROSITE" id="PS50092">
    <property type="entry name" value="TSP1"/>
    <property type="match status" value="1"/>
</dbReference>
<name>A0A7R9DG07_TIMCR</name>
<dbReference type="AlphaFoldDB" id="A0A7R9DG07"/>
<dbReference type="PANTHER" id="PTHR22906:SF21">
    <property type="entry name" value="SEMA DOMAIN-CONTAINING PROTEIN"/>
    <property type="match status" value="1"/>
</dbReference>
<sequence>MRRILNSKENISPSKIVHMDAGHPQIHGRRQINGGRLNKIVKKPRTVDFETSKESDTTRNIKEGNYNQISLVNAFHGNDHNFRRKHTNKRKYSLIIRHAYLDFILSMGLVTDTMDGKPSKVKVSRSKSQNHISPKDKETAPHLLVWTDWSDWSECSASCGKGFQKRERRCLIPSLKTCREDQKRILNRICKGLVKCPSEEFLGI</sequence>
<evidence type="ECO:0000256" key="1">
    <source>
        <dbReference type="ARBA" id="ARBA00022737"/>
    </source>
</evidence>
<evidence type="ECO:0000256" key="2">
    <source>
        <dbReference type="ARBA" id="ARBA00023157"/>
    </source>
</evidence>